<dbReference type="GO" id="GO:0008610">
    <property type="term" value="P:lipid biosynthetic process"/>
    <property type="evidence" value="ECO:0007669"/>
    <property type="project" value="UniProtKB-ARBA"/>
</dbReference>
<dbReference type="Gene3D" id="2.30.38.10">
    <property type="entry name" value="Luciferase, Domain 3"/>
    <property type="match status" value="1"/>
</dbReference>
<comment type="caution">
    <text evidence="7">The sequence shown here is derived from an EMBL/GenBank/DDBJ whole genome shotgun (WGS) entry which is preliminary data.</text>
</comment>
<proteinExistence type="predicted"/>
<dbReference type="Pfam" id="PF13193">
    <property type="entry name" value="AMP-binding_C"/>
    <property type="match status" value="1"/>
</dbReference>
<evidence type="ECO:0000256" key="2">
    <source>
        <dbReference type="ARBA" id="ARBA00022450"/>
    </source>
</evidence>
<name>A0AA37PL53_9MYCO</name>
<dbReference type="AlphaFoldDB" id="A0AA37PL53"/>
<evidence type="ECO:0000259" key="5">
    <source>
        <dbReference type="PROSITE" id="PS50075"/>
    </source>
</evidence>
<organism evidence="7 9">
    <name type="scientific">Mycobacterium montefiorense</name>
    <dbReference type="NCBI Taxonomy" id="154654"/>
    <lineage>
        <taxon>Bacteria</taxon>
        <taxon>Bacillati</taxon>
        <taxon>Actinomycetota</taxon>
        <taxon>Actinomycetes</taxon>
        <taxon>Mycobacteriales</taxon>
        <taxon>Mycobacteriaceae</taxon>
        <taxon>Mycobacterium</taxon>
        <taxon>Mycobacterium simiae complex</taxon>
    </lineage>
</organism>
<evidence type="ECO:0000256" key="4">
    <source>
        <dbReference type="SAM" id="MobiDB-lite"/>
    </source>
</evidence>
<dbReference type="Proteomes" id="UP001139505">
    <property type="component" value="Unassembled WGS sequence"/>
</dbReference>
<sequence>MYKSGDLVKWQESGDLLYVGRVDEQIKLRGFRIEPGEIEARLLEHSLVGQCAVVVSGDRLVAYYTSLEPVDDTALKAHLRDTLPHYMVPDHLVFIEHLPLTRNGKIDRHQLTTHTPTPTPPQPLSRNGTEREEVVHQIFAAVLRVPEVGPDDGFSDLGGNSITAMTLASKLRRAGYNVTARDILHCQTIDKLLKETSEPTIVSAGPRDADLVLQPGMNVDGDVARVLNDSFAINNGIIMGAPVIKDYPMSAMQKLQIGFGTPASLAIEPLERVLDLPALQKAYGAVIAQHGLLRSVPVESGGSHAWREYDYRADEVPLIPVINISECAEPEFSMQALLESLTTRVYKGAKILHQLVIAVVDGNKYFLVWIMSHVIFDRVTKEVLSRQLVRHYDALLQGQPLHTEAPSFEDYVHRLARGPQGVEARDIVRLFRLKEFYEAKQKMKHLVTTTGSPSSTNFNIVLPLSTTWQLEHPWEIALAVHVKGLQRYLQMDQLPLLFVTEGRQFEDQRYYDTVGELTDMIPLFVNARMPLPEITQSILDRLEFVKRHNVNFLHLATEPAAQAQWSDIARLMDVGEDFENLDILMFNILGYTDESSVESVVETSWVHPQPLPIQTLLNAITSVCSETLVCAFRTSCAVDVPRIRACFKDAASELS</sequence>
<dbReference type="PANTHER" id="PTHR45527:SF1">
    <property type="entry name" value="FATTY ACID SYNTHASE"/>
    <property type="match status" value="1"/>
</dbReference>
<dbReference type="GO" id="GO:0005737">
    <property type="term" value="C:cytoplasm"/>
    <property type="evidence" value="ECO:0007669"/>
    <property type="project" value="TreeGrafter"/>
</dbReference>
<feature type="domain" description="Carrier" evidence="5">
    <location>
        <begin position="126"/>
        <end position="200"/>
    </location>
</feature>
<dbReference type="InterPro" id="IPR020806">
    <property type="entry name" value="PKS_PP-bd"/>
</dbReference>
<dbReference type="Gene3D" id="1.10.1200.10">
    <property type="entry name" value="ACP-like"/>
    <property type="match status" value="1"/>
</dbReference>
<reference evidence="7" key="4">
    <citation type="submission" date="2022-04" db="EMBL/GenBank/DDBJ databases">
        <authorList>
            <person name="Komine T."/>
            <person name="Fukano H."/>
            <person name="Wada S."/>
        </authorList>
    </citation>
    <scope>NUCLEOTIDE SEQUENCE</scope>
    <source>
        <strain evidence="7">NJB18185</strain>
    </source>
</reference>
<dbReference type="Pfam" id="PF00668">
    <property type="entry name" value="Condensation"/>
    <property type="match status" value="1"/>
</dbReference>
<dbReference type="InterPro" id="IPR036736">
    <property type="entry name" value="ACP-like_sf"/>
</dbReference>
<dbReference type="GO" id="GO:0043041">
    <property type="term" value="P:amino acid activation for nonribosomal peptide biosynthetic process"/>
    <property type="evidence" value="ECO:0007669"/>
    <property type="project" value="TreeGrafter"/>
</dbReference>
<evidence type="ECO:0000256" key="3">
    <source>
        <dbReference type="ARBA" id="ARBA00022553"/>
    </source>
</evidence>
<dbReference type="PANTHER" id="PTHR45527">
    <property type="entry name" value="NONRIBOSOMAL PEPTIDE SYNTHETASE"/>
    <property type="match status" value="1"/>
</dbReference>
<dbReference type="SUPFAM" id="SSF52777">
    <property type="entry name" value="CoA-dependent acyltransferases"/>
    <property type="match status" value="1"/>
</dbReference>
<dbReference type="InterPro" id="IPR006162">
    <property type="entry name" value="Ppantetheine_attach_site"/>
</dbReference>
<evidence type="ECO:0000313" key="9">
    <source>
        <dbReference type="Proteomes" id="UP001139505"/>
    </source>
</evidence>
<keyword evidence="8" id="KW-1185">Reference proteome</keyword>
<dbReference type="GO" id="GO:0044550">
    <property type="term" value="P:secondary metabolite biosynthetic process"/>
    <property type="evidence" value="ECO:0007669"/>
    <property type="project" value="TreeGrafter"/>
</dbReference>
<evidence type="ECO:0000313" key="7">
    <source>
        <dbReference type="EMBL" id="GKU72361.1"/>
    </source>
</evidence>
<dbReference type="PROSITE" id="PS50075">
    <property type="entry name" value="CARRIER"/>
    <property type="match status" value="1"/>
</dbReference>
<dbReference type="EMBL" id="BQYH01000013">
    <property type="protein sequence ID" value="GKU72361.1"/>
    <property type="molecule type" value="Genomic_DNA"/>
</dbReference>
<dbReference type="SMART" id="SM00823">
    <property type="entry name" value="PKS_PP"/>
    <property type="match status" value="1"/>
</dbReference>
<dbReference type="SUPFAM" id="SSF47336">
    <property type="entry name" value="ACP-like"/>
    <property type="match status" value="1"/>
</dbReference>
<feature type="region of interest" description="Disordered" evidence="4">
    <location>
        <begin position="109"/>
        <end position="130"/>
    </location>
</feature>
<evidence type="ECO:0000256" key="1">
    <source>
        <dbReference type="ARBA" id="ARBA00001957"/>
    </source>
</evidence>
<dbReference type="InterPro" id="IPR001242">
    <property type="entry name" value="Condensation_dom"/>
</dbReference>
<dbReference type="GO" id="GO:0003824">
    <property type="term" value="F:catalytic activity"/>
    <property type="evidence" value="ECO:0007669"/>
    <property type="project" value="InterPro"/>
</dbReference>
<reference evidence="7" key="3">
    <citation type="journal article" date="2022" name="Microbiol. Resour. Announc.">
        <title>Draft Genome Sequences of Eight Mycobacterium montefiorense Strains Isolated from Salamanders in Captivity.</title>
        <authorList>
            <person name="Komine T."/>
            <person name="Ihara H."/>
            <person name="Fukano H."/>
            <person name="Hoshino Y."/>
            <person name="Kurata O."/>
            <person name="Wada S."/>
        </authorList>
    </citation>
    <scope>NUCLEOTIDE SEQUENCE</scope>
    <source>
        <strain evidence="7">NJB18185</strain>
    </source>
</reference>
<dbReference type="InterPro" id="IPR009081">
    <property type="entry name" value="PP-bd_ACP"/>
</dbReference>
<evidence type="ECO:0000313" key="6">
    <source>
        <dbReference type="EMBL" id="GBG39956.1"/>
    </source>
</evidence>
<reference evidence="8" key="2">
    <citation type="submission" date="2018-04" db="EMBL/GenBank/DDBJ databases">
        <title>Draft genome sequence of Mycobacterium montefiorense isolated from Japanese black salamander.</title>
        <authorList>
            <person name="Fukano H."/>
            <person name="Yoshida M."/>
            <person name="Shimizu A."/>
            <person name="Iwao H."/>
            <person name="Kurata O."/>
            <person name="Katayama Y."/>
            <person name="Omatsu T."/>
            <person name="Mizutani T."/>
            <person name="Wada S."/>
            <person name="Hoshino Y."/>
        </authorList>
    </citation>
    <scope>NUCLEOTIDE SEQUENCE [LARGE SCALE GENOMIC DNA]</scope>
    <source>
        <strain evidence="8">BS</strain>
    </source>
</reference>
<keyword evidence="3" id="KW-0597">Phosphoprotein</keyword>
<accession>A0AA37PL53</accession>
<dbReference type="SUPFAM" id="SSF56801">
    <property type="entry name" value="Acetyl-CoA synthetase-like"/>
    <property type="match status" value="1"/>
</dbReference>
<reference evidence="6" key="1">
    <citation type="journal article" date="2018" name="Genome Announc.">
        <title>Draft Genome Sequence of Mycobacterium montefiorense Isolated from Japanese Black Salamander (Hynobius nigrescens).</title>
        <authorList>
            <person name="Fukano H."/>
            <person name="Yoshida M."/>
            <person name="Shimizu A."/>
            <person name="Iwao H."/>
            <person name="Katayama Y."/>
            <person name="Omatsu T."/>
            <person name="Mizutani T."/>
            <person name="Kurata O."/>
            <person name="Wada S."/>
            <person name="Hoshino Y."/>
        </authorList>
    </citation>
    <scope>NUCLEOTIDE SEQUENCE</scope>
    <source>
        <strain evidence="6">BS</strain>
    </source>
</reference>
<protein>
    <recommendedName>
        <fullName evidence="5">Carrier domain-containing protein</fullName>
    </recommendedName>
</protein>
<gene>
    <name evidence="6" type="ORF">MmonteBS_43280</name>
    <name evidence="7" type="ORF">NJB18185_21360</name>
</gene>
<dbReference type="Proteomes" id="UP000245060">
    <property type="component" value="Unassembled WGS sequence"/>
</dbReference>
<dbReference type="InterPro" id="IPR025110">
    <property type="entry name" value="AMP-bd_C"/>
</dbReference>
<dbReference type="Gene3D" id="3.30.300.30">
    <property type="match status" value="1"/>
</dbReference>
<dbReference type="InterPro" id="IPR023213">
    <property type="entry name" value="CAT-like_dom_sf"/>
</dbReference>
<dbReference type="InterPro" id="IPR045851">
    <property type="entry name" value="AMP-bd_C_sf"/>
</dbReference>
<dbReference type="Pfam" id="PF00550">
    <property type="entry name" value="PP-binding"/>
    <property type="match status" value="1"/>
</dbReference>
<dbReference type="EMBL" id="BFCH01000024">
    <property type="protein sequence ID" value="GBG39956.1"/>
    <property type="molecule type" value="Genomic_DNA"/>
</dbReference>
<dbReference type="Gene3D" id="3.30.559.10">
    <property type="entry name" value="Chloramphenicol acetyltransferase-like domain"/>
    <property type="match status" value="1"/>
</dbReference>
<comment type="cofactor">
    <cofactor evidence="1">
        <name>pantetheine 4'-phosphate</name>
        <dbReference type="ChEBI" id="CHEBI:47942"/>
    </cofactor>
</comment>
<evidence type="ECO:0000313" key="8">
    <source>
        <dbReference type="Proteomes" id="UP000245060"/>
    </source>
</evidence>
<dbReference type="PROSITE" id="PS00012">
    <property type="entry name" value="PHOSPHOPANTETHEINE"/>
    <property type="match status" value="1"/>
</dbReference>
<dbReference type="GO" id="GO:0031177">
    <property type="term" value="F:phosphopantetheine binding"/>
    <property type="evidence" value="ECO:0007669"/>
    <property type="project" value="InterPro"/>
</dbReference>
<keyword evidence="2" id="KW-0596">Phosphopantetheine</keyword>